<evidence type="ECO:0008006" key="4">
    <source>
        <dbReference type="Google" id="ProtNLM"/>
    </source>
</evidence>
<feature type="transmembrane region" description="Helical" evidence="1">
    <location>
        <begin position="414"/>
        <end position="433"/>
    </location>
</feature>
<protein>
    <recommendedName>
        <fullName evidence="4">Cytochrome C oxidase Cbb3</fullName>
    </recommendedName>
</protein>
<reference evidence="2 3" key="1">
    <citation type="submission" date="2012-08" db="EMBL/GenBank/DDBJ databases">
        <title>The Genome Sequence of Slackia piriformis YIT 12062.</title>
        <authorList>
            <consortium name="The Broad Institute Genome Sequencing Platform"/>
            <person name="Earl A."/>
            <person name="Ward D."/>
            <person name="Feldgarden M."/>
            <person name="Gevers D."/>
            <person name="Morotomi M."/>
            <person name="Walker B."/>
            <person name="Young S.K."/>
            <person name="Zeng Q."/>
            <person name="Gargeya S."/>
            <person name="Fitzgerald M."/>
            <person name="Haas B."/>
            <person name="Abouelleil A."/>
            <person name="Alvarado L."/>
            <person name="Arachchi H.M."/>
            <person name="Berlin A.M."/>
            <person name="Chapman S.B."/>
            <person name="Goldberg J."/>
            <person name="Griggs A."/>
            <person name="Gujja S."/>
            <person name="Hansen M."/>
            <person name="Howarth C."/>
            <person name="Imamovic A."/>
            <person name="Larimer J."/>
            <person name="McCowen C."/>
            <person name="Montmayeur A."/>
            <person name="Murphy C."/>
            <person name="Neiman D."/>
            <person name="Pearson M."/>
            <person name="Priest M."/>
            <person name="Roberts A."/>
            <person name="Saif S."/>
            <person name="Shea T."/>
            <person name="Sisk P."/>
            <person name="Sykes S."/>
            <person name="Wortman J."/>
            <person name="Nusbaum C."/>
            <person name="Birren B."/>
        </authorList>
    </citation>
    <scope>NUCLEOTIDE SEQUENCE [LARGE SCALE GENOMIC DNA]</scope>
    <source>
        <strain evidence="2 3">YIT 12062</strain>
    </source>
</reference>
<feature type="transmembrane region" description="Helical" evidence="1">
    <location>
        <begin position="674"/>
        <end position="698"/>
    </location>
</feature>
<dbReference type="eggNOG" id="COG1807">
    <property type="taxonomic scope" value="Bacteria"/>
</dbReference>
<dbReference type="RefSeq" id="WP_009138479.1">
    <property type="nucleotide sequence ID" value="NZ_JH815198.1"/>
</dbReference>
<feature type="transmembrane region" description="Helical" evidence="1">
    <location>
        <begin position="582"/>
        <end position="602"/>
    </location>
</feature>
<dbReference type="HOGENOM" id="CLU_022171_0_0_11"/>
<dbReference type="InParanoid" id="K0YYD5"/>
<feature type="transmembrane region" description="Helical" evidence="1">
    <location>
        <begin position="357"/>
        <end position="376"/>
    </location>
</feature>
<feature type="transmembrane region" description="Helical" evidence="1">
    <location>
        <begin position="388"/>
        <end position="409"/>
    </location>
</feature>
<feature type="transmembrane region" description="Helical" evidence="1">
    <location>
        <begin position="331"/>
        <end position="350"/>
    </location>
</feature>
<feature type="transmembrane region" description="Helical" evidence="1">
    <location>
        <begin position="643"/>
        <end position="662"/>
    </location>
</feature>
<feature type="transmembrane region" description="Helical" evidence="1">
    <location>
        <begin position="180"/>
        <end position="200"/>
    </location>
</feature>
<dbReference type="EMBL" id="ADMD01000001">
    <property type="protein sequence ID" value="EJZ84639.1"/>
    <property type="molecule type" value="Genomic_DNA"/>
</dbReference>
<evidence type="ECO:0000313" key="3">
    <source>
        <dbReference type="Proteomes" id="UP000006069"/>
    </source>
</evidence>
<sequence length="721" mass="81206">MREFMTSLREFVATHHPQLRHFLKVACIVLACAVVCEVVVFNFNHWRSLSWEPVTLNAKVDLQQTADGRYRVSAIDNDVEFEHLGVKVHNLRLDFSGNQGAQNVPVKIWFTDEAHATYFDDTEYTSGVPVTYVATNCEESEYLNLNSSGEMGKLRIQIGGEGTVYPLYLENIVINAPEPFGFNMTRVVLASFVMALVYAFRPRSSLYRIFLREHPRRSKIAVVGIVVAEIWLCASFTLMGSNLVGVATSSYNSGSWDGVSPINTFEVGGDNAQQYAELAKSMAHGKLYLEEEPPNWLQNMEDPHDRGARDQMVKETGENYLWDVAYYEGHYYVYFGVVPVVLFYLPFYLLTGANFPTAIGVILGMIAFVTGVSALLDRFARYHFKRVSVGLYLLLQIAVVSCSGMLYLLKFPTFYSLPIILALAFSVWGLYFWMLGRARRRPELFYFFGSLCMALVVGCRPQMVMLSFLAFPLFWRPFITEGHIKSAAGIRQFACLIAPYVLVVAGIMGYNYARFGSYLDFGANYNLTVNDMTKRGMAVGRIAPALFAYFFQPPSASGVFPYLQAAPFDTTYLGQTVKEPTFGGIFACLPLLWILPFAKSALQMRVRQRKTRTIVGVVGVLIVSGVIIGVADAEVAGILQRYFADFSIMFLMAAVLIAFIINENLDHRSTLYGLFLRIMPVLVFVGVIYSVLLCFVAESGWWSDAYPWAYQSLLETFQFWT</sequence>
<feature type="transmembrane region" description="Helical" evidence="1">
    <location>
        <begin position="493"/>
        <end position="513"/>
    </location>
</feature>
<gene>
    <name evidence="2" type="ORF">HMPREF9451_00243</name>
</gene>
<keyword evidence="3" id="KW-1185">Reference proteome</keyword>
<dbReference type="PATRIC" id="fig|742818.3.peg.270"/>
<dbReference type="AlphaFoldDB" id="K0YYD5"/>
<feature type="transmembrane region" description="Helical" evidence="1">
    <location>
        <begin position="445"/>
        <end position="473"/>
    </location>
</feature>
<proteinExistence type="predicted"/>
<keyword evidence="1" id="KW-0472">Membrane</keyword>
<evidence type="ECO:0000256" key="1">
    <source>
        <dbReference type="SAM" id="Phobius"/>
    </source>
</evidence>
<dbReference type="Proteomes" id="UP000006069">
    <property type="component" value="Unassembled WGS sequence"/>
</dbReference>
<feature type="transmembrane region" description="Helical" evidence="1">
    <location>
        <begin position="21"/>
        <end position="43"/>
    </location>
</feature>
<comment type="caution">
    <text evidence="2">The sequence shown here is derived from an EMBL/GenBank/DDBJ whole genome shotgun (WGS) entry which is preliminary data.</text>
</comment>
<keyword evidence="1" id="KW-1133">Transmembrane helix</keyword>
<accession>K0YYD5</accession>
<organism evidence="2 3">
    <name type="scientific">Slackia piriformis YIT 12062</name>
    <dbReference type="NCBI Taxonomy" id="742818"/>
    <lineage>
        <taxon>Bacteria</taxon>
        <taxon>Bacillati</taxon>
        <taxon>Actinomycetota</taxon>
        <taxon>Coriobacteriia</taxon>
        <taxon>Eggerthellales</taxon>
        <taxon>Eggerthellaceae</taxon>
        <taxon>Slackia</taxon>
    </lineage>
</organism>
<keyword evidence="1" id="KW-0812">Transmembrane</keyword>
<feature type="transmembrane region" description="Helical" evidence="1">
    <location>
        <begin position="614"/>
        <end position="631"/>
    </location>
</feature>
<name>K0YYD5_9ACTN</name>
<evidence type="ECO:0000313" key="2">
    <source>
        <dbReference type="EMBL" id="EJZ84639.1"/>
    </source>
</evidence>